<dbReference type="EMBL" id="CAJVPJ010000129">
    <property type="protein sequence ID" value="CAG8482603.1"/>
    <property type="molecule type" value="Genomic_DNA"/>
</dbReference>
<feature type="transmembrane region" description="Helical" evidence="1">
    <location>
        <begin position="150"/>
        <end position="175"/>
    </location>
</feature>
<keyword evidence="1" id="KW-0472">Membrane</keyword>
<gene>
    <name evidence="2" type="ORF">POCULU_LOCUS1634</name>
</gene>
<keyword evidence="1" id="KW-1133">Transmembrane helix</keyword>
<feature type="transmembrane region" description="Helical" evidence="1">
    <location>
        <begin position="53"/>
        <end position="74"/>
    </location>
</feature>
<keyword evidence="1" id="KW-0812">Transmembrane</keyword>
<comment type="caution">
    <text evidence="2">The sequence shown here is derived from an EMBL/GenBank/DDBJ whole genome shotgun (WGS) entry which is preliminary data.</text>
</comment>
<accession>A0A9N8Z9I9</accession>
<feature type="transmembrane region" description="Helical" evidence="1">
    <location>
        <begin position="86"/>
        <end position="107"/>
    </location>
</feature>
<name>A0A9N8Z9I9_9GLOM</name>
<dbReference type="AlphaFoldDB" id="A0A9N8Z9I9"/>
<evidence type="ECO:0000313" key="3">
    <source>
        <dbReference type="Proteomes" id="UP000789572"/>
    </source>
</evidence>
<evidence type="ECO:0000313" key="2">
    <source>
        <dbReference type="EMBL" id="CAG8482603.1"/>
    </source>
</evidence>
<evidence type="ECO:0000256" key="1">
    <source>
        <dbReference type="SAM" id="Phobius"/>
    </source>
</evidence>
<organism evidence="2 3">
    <name type="scientific">Paraglomus occultum</name>
    <dbReference type="NCBI Taxonomy" id="144539"/>
    <lineage>
        <taxon>Eukaryota</taxon>
        <taxon>Fungi</taxon>
        <taxon>Fungi incertae sedis</taxon>
        <taxon>Mucoromycota</taxon>
        <taxon>Glomeromycotina</taxon>
        <taxon>Glomeromycetes</taxon>
        <taxon>Paraglomerales</taxon>
        <taxon>Paraglomeraceae</taxon>
        <taxon>Paraglomus</taxon>
    </lineage>
</organism>
<proteinExistence type="predicted"/>
<keyword evidence="3" id="KW-1185">Reference proteome</keyword>
<reference evidence="2" key="1">
    <citation type="submission" date="2021-06" db="EMBL/GenBank/DDBJ databases">
        <authorList>
            <person name="Kallberg Y."/>
            <person name="Tangrot J."/>
            <person name="Rosling A."/>
        </authorList>
    </citation>
    <scope>NUCLEOTIDE SEQUENCE</scope>
    <source>
        <strain evidence="2">IA702</strain>
    </source>
</reference>
<sequence length="190" mass="22195">MADLKAKDIEAGIFLPKVDEKKNISNDQFIVQPGYDTSEQAENKVKVNKTLKLFLAFVTTLNALYLLVIITGCIKYNTFHIPYDDPYYGFTALFTFEMVFRTPALFIWFEKRHLYFKLFVDRLASFLGGVEYYFAFVYPKDYNTCRYVTILFLFWNGIHNFAAMIVEVTLFINIYHASKETDDSFAYALS</sequence>
<dbReference type="Proteomes" id="UP000789572">
    <property type="component" value="Unassembled WGS sequence"/>
</dbReference>
<protein>
    <submittedName>
        <fullName evidence="2">5487_t:CDS:1</fullName>
    </submittedName>
</protein>